<dbReference type="STRING" id="318586.Pden_1923"/>
<evidence type="ECO:0000313" key="13">
    <source>
        <dbReference type="Proteomes" id="UP000000361"/>
    </source>
</evidence>
<dbReference type="GO" id="GO:0000105">
    <property type="term" value="P:L-histidine biosynthetic process"/>
    <property type="evidence" value="ECO:0007669"/>
    <property type="project" value="UniProtKB-UniRule"/>
</dbReference>
<dbReference type="InterPro" id="IPR013820">
    <property type="entry name" value="ATP_PRibTrfase_cat"/>
</dbReference>
<dbReference type="SUPFAM" id="SSF53850">
    <property type="entry name" value="Periplasmic binding protein-like II"/>
    <property type="match status" value="1"/>
</dbReference>
<dbReference type="Pfam" id="PF01634">
    <property type="entry name" value="HisG"/>
    <property type="match status" value="1"/>
</dbReference>
<dbReference type="PANTHER" id="PTHR21403:SF8">
    <property type="entry name" value="ATP PHOSPHORIBOSYLTRANSFERASE"/>
    <property type="match status" value="1"/>
</dbReference>
<evidence type="ECO:0000259" key="11">
    <source>
        <dbReference type="Pfam" id="PF01634"/>
    </source>
</evidence>
<dbReference type="Gene3D" id="3.40.190.10">
    <property type="entry name" value="Periplasmic binding protein-like II"/>
    <property type="match status" value="2"/>
</dbReference>
<dbReference type="EnsemblBacteria" id="ABL70017">
    <property type="protein sequence ID" value="ABL70017"/>
    <property type="gene ID" value="Pden_1923"/>
</dbReference>
<name>A1B3C3_PARDP</name>
<dbReference type="AlphaFoldDB" id="A1B3C3"/>
<keyword evidence="6 12" id="KW-0328">Glycosyltransferase</keyword>
<sequence length="225" mass="24614">MIRLGVPSKGRLMEQCFDWFAARGVRLSRAGSDREYAGRVDGAENVALVLLSAGEIPRELMAGRIHLGVTGTDLIREKLAGWRSHVEELAPMGFGHADLILAVPACWSDCDSLDDFATIARDFRAEHGFRLRIATKYHRLVRAWLSAEEVADYQLVDSQGATEGTVANLTAEAIADITSSGETLRANHLKIIGEEPLLRSQATLLRSLSAGDETEVRDFVARIGL</sequence>
<dbReference type="HOGENOM" id="CLU_038115_0_1_5"/>
<evidence type="ECO:0000313" key="12">
    <source>
        <dbReference type="EMBL" id="ABL70017.1"/>
    </source>
</evidence>
<proteinExistence type="predicted"/>
<comment type="catalytic activity">
    <reaction evidence="1">
        <text>1-(5-phospho-beta-D-ribosyl)-ATP + diphosphate = 5-phospho-alpha-D-ribose 1-diphosphate + ATP</text>
        <dbReference type="Rhea" id="RHEA:18473"/>
        <dbReference type="ChEBI" id="CHEBI:30616"/>
        <dbReference type="ChEBI" id="CHEBI:33019"/>
        <dbReference type="ChEBI" id="CHEBI:58017"/>
        <dbReference type="ChEBI" id="CHEBI:73183"/>
        <dbReference type="EC" id="2.4.2.17"/>
    </reaction>
</comment>
<dbReference type="UniPathway" id="UPA00031">
    <property type="reaction ID" value="UER00006"/>
</dbReference>
<dbReference type="Proteomes" id="UP000000361">
    <property type="component" value="Chromosome 1"/>
</dbReference>
<comment type="pathway">
    <text evidence="2">Amino-acid biosynthesis; L-histidine biosynthesis; L-histidine from 5-phospho-alpha-D-ribose 1-diphosphate: step 1/9.</text>
</comment>
<evidence type="ECO:0000256" key="1">
    <source>
        <dbReference type="ARBA" id="ARBA00000915"/>
    </source>
</evidence>
<gene>
    <name evidence="12" type="ordered locus">Pden_1923</name>
</gene>
<evidence type="ECO:0000256" key="7">
    <source>
        <dbReference type="ARBA" id="ARBA00022679"/>
    </source>
</evidence>
<dbReference type="RefSeq" id="WP_011748214.1">
    <property type="nucleotide sequence ID" value="NC_008686.1"/>
</dbReference>
<keyword evidence="13" id="KW-1185">Reference proteome</keyword>
<organism evidence="12 13">
    <name type="scientific">Paracoccus denitrificans (strain Pd 1222)</name>
    <dbReference type="NCBI Taxonomy" id="318586"/>
    <lineage>
        <taxon>Bacteria</taxon>
        <taxon>Pseudomonadati</taxon>
        <taxon>Pseudomonadota</taxon>
        <taxon>Alphaproteobacteria</taxon>
        <taxon>Rhodobacterales</taxon>
        <taxon>Paracoccaceae</taxon>
        <taxon>Paracoccus</taxon>
    </lineage>
</organism>
<dbReference type="eggNOG" id="COG0040">
    <property type="taxonomic scope" value="Bacteria"/>
</dbReference>
<dbReference type="KEGG" id="pde:Pden_1923"/>
<evidence type="ECO:0000256" key="5">
    <source>
        <dbReference type="ARBA" id="ARBA00022605"/>
    </source>
</evidence>
<protein>
    <recommendedName>
        <fullName evidence="4 10">ATP phosphoribosyltransferase</fullName>
        <ecNumber evidence="3 10">2.4.2.17</ecNumber>
    </recommendedName>
</protein>
<dbReference type="GO" id="GO:0003879">
    <property type="term" value="F:ATP phosphoribosyltransferase activity"/>
    <property type="evidence" value="ECO:0007669"/>
    <property type="project" value="UniProtKB-UniRule"/>
</dbReference>
<evidence type="ECO:0000256" key="9">
    <source>
        <dbReference type="ARBA" id="ARBA00024861"/>
    </source>
</evidence>
<evidence type="ECO:0000256" key="3">
    <source>
        <dbReference type="ARBA" id="ARBA00011946"/>
    </source>
</evidence>
<keyword evidence="7 12" id="KW-0808">Transferase</keyword>
<feature type="domain" description="ATP phosphoribosyltransferase catalytic" evidence="11">
    <location>
        <begin position="53"/>
        <end position="223"/>
    </location>
</feature>
<accession>A1B3C3</accession>
<reference evidence="13" key="1">
    <citation type="submission" date="2006-12" db="EMBL/GenBank/DDBJ databases">
        <title>Complete sequence of chromosome 1 of Paracoccus denitrificans PD1222.</title>
        <authorList>
            <person name="Copeland A."/>
            <person name="Lucas S."/>
            <person name="Lapidus A."/>
            <person name="Barry K."/>
            <person name="Detter J.C."/>
            <person name="Glavina del Rio T."/>
            <person name="Hammon N."/>
            <person name="Israni S."/>
            <person name="Dalin E."/>
            <person name="Tice H."/>
            <person name="Pitluck S."/>
            <person name="Munk A.C."/>
            <person name="Brettin T."/>
            <person name="Bruce D."/>
            <person name="Han C."/>
            <person name="Tapia R."/>
            <person name="Gilna P."/>
            <person name="Schmutz J."/>
            <person name="Larimer F."/>
            <person name="Land M."/>
            <person name="Hauser L."/>
            <person name="Kyrpides N."/>
            <person name="Lykidis A."/>
            <person name="Spiro S."/>
            <person name="Richardson D.J."/>
            <person name="Moir J.W.B."/>
            <person name="Ferguson S.J."/>
            <person name="van Spanning R.J.M."/>
            <person name="Richardson P."/>
        </authorList>
    </citation>
    <scope>NUCLEOTIDE SEQUENCE [LARGE SCALE GENOMIC DNA]</scope>
    <source>
        <strain evidence="13">Pd 1222</strain>
    </source>
</reference>
<dbReference type="InterPro" id="IPR001348">
    <property type="entry name" value="ATP_PRibTrfase_HisG"/>
</dbReference>
<dbReference type="EC" id="2.4.2.17" evidence="3 10"/>
<evidence type="ECO:0000256" key="6">
    <source>
        <dbReference type="ARBA" id="ARBA00022676"/>
    </source>
</evidence>
<dbReference type="NCBIfam" id="TIGR00070">
    <property type="entry name" value="hisG"/>
    <property type="match status" value="1"/>
</dbReference>
<dbReference type="OrthoDB" id="9806435at2"/>
<evidence type="ECO:0000256" key="8">
    <source>
        <dbReference type="ARBA" id="ARBA00023102"/>
    </source>
</evidence>
<dbReference type="PANTHER" id="PTHR21403">
    <property type="entry name" value="ATP PHOSPHORIBOSYLTRANSFERASE ATP-PRTASE"/>
    <property type="match status" value="1"/>
</dbReference>
<dbReference type="GO" id="GO:0005737">
    <property type="term" value="C:cytoplasm"/>
    <property type="evidence" value="ECO:0007669"/>
    <property type="project" value="InterPro"/>
</dbReference>
<evidence type="ECO:0000256" key="4">
    <source>
        <dbReference type="ARBA" id="ARBA00020998"/>
    </source>
</evidence>
<keyword evidence="5" id="KW-0028">Amino-acid biosynthesis</keyword>
<dbReference type="EMBL" id="CP000489">
    <property type="protein sequence ID" value="ABL70017.1"/>
    <property type="molecule type" value="Genomic_DNA"/>
</dbReference>
<dbReference type="GeneID" id="93450322"/>
<comment type="function">
    <text evidence="9">Catalyzes the condensation of ATP and 5-phosphoribose 1-diphosphate to form N'-(5'-phosphoribosyl)-ATP (PR-ATP). Has a crucial role in the pathway because the rate of histidine biosynthesis seems to be controlled primarily by regulation of HisG enzymatic activity.</text>
</comment>
<keyword evidence="8" id="KW-0368">Histidine biosynthesis</keyword>
<evidence type="ECO:0000256" key="10">
    <source>
        <dbReference type="NCBIfam" id="TIGR00070"/>
    </source>
</evidence>
<evidence type="ECO:0000256" key="2">
    <source>
        <dbReference type="ARBA" id="ARBA00004667"/>
    </source>
</evidence>